<comment type="caution">
    <text evidence="1">The sequence shown here is derived from an EMBL/GenBank/DDBJ whole genome shotgun (WGS) entry which is preliminary data.</text>
</comment>
<accession>A0A4Q2VZP0</accession>
<name>A0A4Q2VZP0_FUSOX</name>
<sequence length="102" mass="11367">MLIIRTCAKSTLDTCDSQGKTSVWRPPTTTRPIIPNCRLIVVLSSLHFRLKRSTCNVMSSTDAGLRTKPGAITLEPEDWAMISEGNVDLYNLQNFSAVSFYD</sequence>
<dbReference type="Proteomes" id="UP000290540">
    <property type="component" value="Unassembled WGS sequence"/>
</dbReference>
<protein>
    <submittedName>
        <fullName evidence="1">Uncharacterized protein</fullName>
    </submittedName>
</protein>
<gene>
    <name evidence="1" type="ORF">BFJ63_vAg4646</name>
</gene>
<dbReference type="EMBL" id="MQTW01000024">
    <property type="protein sequence ID" value="RYC92587.1"/>
    <property type="molecule type" value="Genomic_DNA"/>
</dbReference>
<organism evidence="1 2">
    <name type="scientific">Fusarium oxysporum f. sp. narcissi</name>
    <dbReference type="NCBI Taxonomy" id="451672"/>
    <lineage>
        <taxon>Eukaryota</taxon>
        <taxon>Fungi</taxon>
        <taxon>Dikarya</taxon>
        <taxon>Ascomycota</taxon>
        <taxon>Pezizomycotina</taxon>
        <taxon>Sordariomycetes</taxon>
        <taxon>Hypocreomycetidae</taxon>
        <taxon>Hypocreales</taxon>
        <taxon>Nectriaceae</taxon>
        <taxon>Fusarium</taxon>
        <taxon>Fusarium oxysporum species complex</taxon>
    </lineage>
</organism>
<evidence type="ECO:0000313" key="2">
    <source>
        <dbReference type="Proteomes" id="UP000290540"/>
    </source>
</evidence>
<reference evidence="1 2" key="1">
    <citation type="submission" date="2016-12" db="EMBL/GenBank/DDBJ databases">
        <title>Draft genome sequence of Fusarium oxysporum causing rot on Narcissus.</title>
        <authorList>
            <person name="Armitage A.D."/>
            <person name="Taylor A."/>
            <person name="Clarkson J.P."/>
            <person name="Harrison R.J."/>
            <person name="Jackson A.C."/>
        </authorList>
    </citation>
    <scope>NUCLEOTIDE SEQUENCE [LARGE SCALE GENOMIC DNA]</scope>
    <source>
        <strain evidence="1 2">N139</strain>
    </source>
</reference>
<proteinExistence type="predicted"/>
<evidence type="ECO:0000313" key="1">
    <source>
        <dbReference type="EMBL" id="RYC92587.1"/>
    </source>
</evidence>
<dbReference type="AlphaFoldDB" id="A0A4Q2VZP0"/>